<dbReference type="EMBL" id="CADCTJ010000227">
    <property type="protein sequence ID" value="CAA9225181.1"/>
    <property type="molecule type" value="Genomic_DNA"/>
</dbReference>
<evidence type="ECO:0000313" key="4">
    <source>
        <dbReference type="EMBL" id="CAA9225181.1"/>
    </source>
</evidence>
<evidence type="ECO:0000256" key="2">
    <source>
        <dbReference type="ARBA" id="ARBA00022803"/>
    </source>
</evidence>
<dbReference type="InterPro" id="IPR019734">
    <property type="entry name" value="TPR_rpt"/>
</dbReference>
<dbReference type="InterPro" id="IPR051012">
    <property type="entry name" value="CellSynth/LPSAsmb/PSIAsmb"/>
</dbReference>
<keyword evidence="1" id="KW-0677">Repeat</keyword>
<feature type="repeat" description="TPR" evidence="3">
    <location>
        <begin position="220"/>
        <end position="253"/>
    </location>
</feature>
<dbReference type="Gene3D" id="1.25.40.10">
    <property type="entry name" value="Tetratricopeptide repeat domain"/>
    <property type="match status" value="3"/>
</dbReference>
<accession>A0A6J4HJ55</accession>
<keyword evidence="2 3" id="KW-0802">TPR repeat</keyword>
<proteinExistence type="predicted"/>
<dbReference type="InterPro" id="IPR011990">
    <property type="entry name" value="TPR-like_helical_dom_sf"/>
</dbReference>
<sequence length="446" mass="49795">MKKDYLTSILLVVIVAGALGWYLTHRKSQDLIPPLRERQGPISTTSEWLNTKAAIQGLQSKLREKPNDLQSKLLLALAYMQEARVTGEHPYYYPAALQLINDILDQKPENQSLLYEATVAKASIQLSLHQFAEALQTAQAALQYNNHSASIYGVLTDANVELGRYEEAIKMADQMVALRPDLKSYSRVSYLREIHGDMPGAIEAMKMAVSAGFPGLEQTVWTTVTLGNLYEKTGDLKNAALAYEQALAQYPKYAFALAGLGRLAVKNKKEQEAIKLFTEAAAVLPEFSFQEELVRLYQQKGEKKKANQMMQELLAGMEEDQEAGHIVDLELAAIHLELGHNPDGALAYALKEFKRRPDNIDVCKTLAHIYYKKQDYTQAAAYLQKATRTNSQDATLLCLSGLVNYRLGKHIPGGNLIRKSLTIDPYQNTPLSREGKNLLHQSVSKL</sequence>
<gene>
    <name evidence="4" type="ORF">AVDCRST_MAG95-730</name>
</gene>
<dbReference type="SUPFAM" id="SSF48452">
    <property type="entry name" value="TPR-like"/>
    <property type="match status" value="2"/>
</dbReference>
<name>A0A6J4HJ55_9BACT</name>
<evidence type="ECO:0000256" key="3">
    <source>
        <dbReference type="PROSITE-ProRule" id="PRU00339"/>
    </source>
</evidence>
<dbReference type="SMART" id="SM00028">
    <property type="entry name" value="TPR"/>
    <property type="match status" value="5"/>
</dbReference>
<feature type="repeat" description="TPR" evidence="3">
    <location>
        <begin position="254"/>
        <end position="287"/>
    </location>
</feature>
<dbReference type="Pfam" id="PF13432">
    <property type="entry name" value="TPR_16"/>
    <property type="match status" value="2"/>
</dbReference>
<evidence type="ECO:0000256" key="1">
    <source>
        <dbReference type="ARBA" id="ARBA00022737"/>
    </source>
</evidence>
<reference evidence="4" key="1">
    <citation type="submission" date="2020-02" db="EMBL/GenBank/DDBJ databases">
        <authorList>
            <person name="Meier V. D."/>
        </authorList>
    </citation>
    <scope>NUCLEOTIDE SEQUENCE</scope>
    <source>
        <strain evidence="4">AVDCRST_MAG95</strain>
    </source>
</reference>
<dbReference type="PANTHER" id="PTHR45586">
    <property type="entry name" value="TPR REPEAT-CONTAINING PROTEIN PA4667"/>
    <property type="match status" value="1"/>
</dbReference>
<organism evidence="4">
    <name type="scientific">uncultured Adhaeribacter sp</name>
    <dbReference type="NCBI Taxonomy" id="448109"/>
    <lineage>
        <taxon>Bacteria</taxon>
        <taxon>Pseudomonadati</taxon>
        <taxon>Bacteroidota</taxon>
        <taxon>Cytophagia</taxon>
        <taxon>Cytophagales</taxon>
        <taxon>Hymenobacteraceae</taxon>
        <taxon>Adhaeribacter</taxon>
        <taxon>environmental samples</taxon>
    </lineage>
</organism>
<dbReference type="PROSITE" id="PS50005">
    <property type="entry name" value="TPR"/>
    <property type="match status" value="2"/>
</dbReference>
<protein>
    <submittedName>
        <fullName evidence="4">Uncharacterized protein</fullName>
    </submittedName>
</protein>
<dbReference type="Pfam" id="PF14559">
    <property type="entry name" value="TPR_19"/>
    <property type="match status" value="1"/>
</dbReference>
<dbReference type="PANTHER" id="PTHR45586:SF1">
    <property type="entry name" value="LIPOPOLYSACCHARIDE ASSEMBLY PROTEIN B"/>
    <property type="match status" value="1"/>
</dbReference>
<dbReference type="AlphaFoldDB" id="A0A6J4HJ55"/>